<reference evidence="2" key="1">
    <citation type="journal article" date="2014" name="Int. J. Syst. Evol. Microbiol.">
        <title>Complete genome sequence of Corynebacterium casei LMG S-19264T (=DSM 44701T), isolated from a smear-ripened cheese.</title>
        <authorList>
            <consortium name="US DOE Joint Genome Institute (JGI-PGF)"/>
            <person name="Walter F."/>
            <person name="Albersmeier A."/>
            <person name="Kalinowski J."/>
            <person name="Ruckert C."/>
        </authorList>
    </citation>
    <scope>NUCLEOTIDE SEQUENCE</scope>
    <source>
        <strain evidence="2">JCM 1480</strain>
    </source>
</reference>
<dbReference type="SMART" id="SM00829">
    <property type="entry name" value="PKS_ER"/>
    <property type="match status" value="1"/>
</dbReference>
<accession>A0A8H9G7D2</accession>
<dbReference type="Proteomes" id="UP000648535">
    <property type="component" value="Unassembled WGS sequence"/>
</dbReference>
<gene>
    <name evidence="2" type="ORF">GCM10009769_08110</name>
    <name evidence="3" type="ORF">JOE58_001625</name>
</gene>
<feature type="domain" description="Enoyl reductase (ER)" evidence="1">
    <location>
        <begin position="13"/>
        <end position="307"/>
    </location>
</feature>
<evidence type="ECO:0000313" key="5">
    <source>
        <dbReference type="Proteomes" id="UP000746584"/>
    </source>
</evidence>
<organism evidence="2 4">
    <name type="scientific">Curtobacterium luteum</name>
    <dbReference type="NCBI Taxonomy" id="33881"/>
    <lineage>
        <taxon>Bacteria</taxon>
        <taxon>Bacillati</taxon>
        <taxon>Actinomycetota</taxon>
        <taxon>Actinomycetes</taxon>
        <taxon>Micrococcales</taxon>
        <taxon>Microbacteriaceae</taxon>
        <taxon>Curtobacterium</taxon>
    </lineage>
</organism>
<evidence type="ECO:0000313" key="3">
    <source>
        <dbReference type="EMBL" id="MBM7802374.1"/>
    </source>
</evidence>
<dbReference type="EMBL" id="JAFBCG010000001">
    <property type="protein sequence ID" value="MBM7802374.1"/>
    <property type="molecule type" value="Genomic_DNA"/>
</dbReference>
<evidence type="ECO:0000313" key="2">
    <source>
        <dbReference type="EMBL" id="GGK92310.1"/>
    </source>
</evidence>
<dbReference type="GO" id="GO:0016491">
    <property type="term" value="F:oxidoreductase activity"/>
    <property type="evidence" value="ECO:0007669"/>
    <property type="project" value="InterPro"/>
</dbReference>
<dbReference type="Gene3D" id="3.90.180.10">
    <property type="entry name" value="Medium-chain alcohol dehydrogenases, catalytic domain"/>
    <property type="match status" value="1"/>
</dbReference>
<dbReference type="PANTHER" id="PTHR11695:SF294">
    <property type="entry name" value="RETICULON-4-INTERACTING PROTEIN 1, MITOCHONDRIAL"/>
    <property type="match status" value="1"/>
</dbReference>
<dbReference type="Pfam" id="PF13602">
    <property type="entry name" value="ADH_zinc_N_2"/>
    <property type="match status" value="1"/>
</dbReference>
<name>A0A8H9G7D2_9MICO</name>
<dbReference type="InterPro" id="IPR036291">
    <property type="entry name" value="NAD(P)-bd_dom_sf"/>
</dbReference>
<dbReference type="Pfam" id="PF08240">
    <property type="entry name" value="ADH_N"/>
    <property type="match status" value="1"/>
</dbReference>
<evidence type="ECO:0000313" key="4">
    <source>
        <dbReference type="Proteomes" id="UP000648535"/>
    </source>
</evidence>
<dbReference type="InterPro" id="IPR011032">
    <property type="entry name" value="GroES-like_sf"/>
</dbReference>
<dbReference type="InterPro" id="IPR050700">
    <property type="entry name" value="YIM1/Zinc_Alcohol_DH_Fams"/>
</dbReference>
<keyword evidence="5" id="KW-1185">Reference proteome</keyword>
<proteinExistence type="predicted"/>
<dbReference type="Gene3D" id="3.40.50.720">
    <property type="entry name" value="NAD(P)-binding Rossmann-like Domain"/>
    <property type="match status" value="1"/>
</dbReference>
<dbReference type="RefSeq" id="WP_175328167.1">
    <property type="nucleotide sequence ID" value="NZ_BMOI01000002.1"/>
</dbReference>
<reference evidence="3 5" key="3">
    <citation type="submission" date="2021-01" db="EMBL/GenBank/DDBJ databases">
        <title>Sequencing the genomes of 1000 actinobacteria strains.</title>
        <authorList>
            <person name="Klenk H.-P."/>
        </authorList>
    </citation>
    <scope>NUCLEOTIDE SEQUENCE [LARGE SCALE GENOMIC DNA]</scope>
    <source>
        <strain evidence="3 5">DSM 20542</strain>
    </source>
</reference>
<dbReference type="EMBL" id="BMOI01000002">
    <property type="protein sequence ID" value="GGK92310.1"/>
    <property type="molecule type" value="Genomic_DNA"/>
</dbReference>
<dbReference type="SUPFAM" id="SSF50129">
    <property type="entry name" value="GroES-like"/>
    <property type="match status" value="1"/>
</dbReference>
<dbReference type="InterPro" id="IPR013154">
    <property type="entry name" value="ADH-like_N"/>
</dbReference>
<protein>
    <submittedName>
        <fullName evidence="2 3">NADPH:quinone reductase</fullName>
    </submittedName>
</protein>
<dbReference type="InterPro" id="IPR020843">
    <property type="entry name" value="ER"/>
</dbReference>
<dbReference type="PANTHER" id="PTHR11695">
    <property type="entry name" value="ALCOHOL DEHYDROGENASE RELATED"/>
    <property type="match status" value="1"/>
</dbReference>
<dbReference type="AlphaFoldDB" id="A0A8H9G7D2"/>
<sequence length="342" mass="37589">MRHGNAVQYDRYGGFDVVQLVPQERPDAGPGEIVVEVVAAGLNHIERFLREGKLREFIDLDFPAHQGVDFAGIVRARGEGVKDLRVGDEVLGHAPTGGAHANWVRVPRGAVIKKPELVGWEVAGGLYLAGCTAATIVRGLRLGPQDTVVISAAAGGVGHIQCQLAHDAGATVIALGSARNHDYLRQIGTLPVVYGEGEEQRIREIADGREITAFIDNHGESDAEHLSERLGIPADRFVSSEERRDVELRFLRAPAEDDEARELLTMLTKAVQDRRVQVLISGFYPFEYIVDAYEDLAQMQSRGKVVIGMQTVETGARMDWYRSEKNRDLRDPVRRPQTADAG</sequence>
<dbReference type="CDD" id="cd05289">
    <property type="entry name" value="MDR_like_2"/>
    <property type="match status" value="1"/>
</dbReference>
<evidence type="ECO:0000259" key="1">
    <source>
        <dbReference type="SMART" id="SM00829"/>
    </source>
</evidence>
<dbReference type="Proteomes" id="UP000746584">
    <property type="component" value="Unassembled WGS sequence"/>
</dbReference>
<reference evidence="2" key="2">
    <citation type="submission" date="2020-09" db="EMBL/GenBank/DDBJ databases">
        <authorList>
            <person name="Sun Q."/>
            <person name="Ohkuma M."/>
        </authorList>
    </citation>
    <scope>NUCLEOTIDE SEQUENCE</scope>
    <source>
        <strain evidence="2">JCM 1480</strain>
    </source>
</reference>
<dbReference type="SUPFAM" id="SSF51735">
    <property type="entry name" value="NAD(P)-binding Rossmann-fold domains"/>
    <property type="match status" value="1"/>
</dbReference>
<comment type="caution">
    <text evidence="2">The sequence shown here is derived from an EMBL/GenBank/DDBJ whole genome shotgun (WGS) entry which is preliminary data.</text>
</comment>